<dbReference type="AlphaFoldDB" id="F8NHB9"/>
<dbReference type="InterPro" id="IPR007111">
    <property type="entry name" value="NACHT_NTPase"/>
</dbReference>
<gene>
    <name evidence="4" type="ORF">SERLADRAFT_433864</name>
</gene>
<protein>
    <recommendedName>
        <fullName evidence="3">NACHT domain-containing protein</fullName>
    </recommendedName>
</protein>
<dbReference type="EMBL" id="GL945429">
    <property type="protein sequence ID" value="EGO29922.1"/>
    <property type="molecule type" value="Genomic_DNA"/>
</dbReference>
<dbReference type="Proteomes" id="UP000008064">
    <property type="component" value="Unassembled WGS sequence"/>
</dbReference>
<evidence type="ECO:0000256" key="2">
    <source>
        <dbReference type="SAM" id="MobiDB-lite"/>
    </source>
</evidence>
<organism>
    <name type="scientific">Serpula lacrymans var. lacrymans (strain S7.9)</name>
    <name type="common">Dry rot fungus</name>
    <dbReference type="NCBI Taxonomy" id="578457"/>
    <lineage>
        <taxon>Eukaryota</taxon>
        <taxon>Fungi</taxon>
        <taxon>Dikarya</taxon>
        <taxon>Basidiomycota</taxon>
        <taxon>Agaricomycotina</taxon>
        <taxon>Agaricomycetes</taxon>
        <taxon>Agaricomycetidae</taxon>
        <taxon>Boletales</taxon>
        <taxon>Coniophorineae</taxon>
        <taxon>Serpulaceae</taxon>
        <taxon>Serpula</taxon>
    </lineage>
</organism>
<feature type="domain" description="NACHT" evidence="3">
    <location>
        <begin position="45"/>
        <end position="192"/>
    </location>
</feature>
<accession>F8NHB9</accession>
<dbReference type="SUPFAM" id="SSF52540">
    <property type="entry name" value="P-loop containing nucleoside triphosphate hydrolases"/>
    <property type="match status" value="1"/>
</dbReference>
<dbReference type="InterPro" id="IPR056884">
    <property type="entry name" value="NPHP3-like_N"/>
</dbReference>
<keyword evidence="1" id="KW-0677">Repeat</keyword>
<dbReference type="PROSITE" id="PS50837">
    <property type="entry name" value="NACHT"/>
    <property type="match status" value="1"/>
</dbReference>
<reference evidence="4" key="1">
    <citation type="submission" date="2011-04" db="EMBL/GenBank/DDBJ databases">
        <title>Evolution of plant cell wall degrading machinery underlies the functional diversity of forest fungi.</title>
        <authorList>
            <consortium name="US DOE Joint Genome Institute (JGI-PGF)"/>
            <person name="Eastwood D.C."/>
            <person name="Floudas D."/>
            <person name="Binder M."/>
            <person name="Majcherczyk A."/>
            <person name="Schneider P."/>
            <person name="Aerts A."/>
            <person name="Asiegbu F.O."/>
            <person name="Baker S.E."/>
            <person name="Barry K."/>
            <person name="Bendiksby M."/>
            <person name="Blumentritt M."/>
            <person name="Coutinho P.M."/>
            <person name="Cullen D."/>
            <person name="Cullen D."/>
            <person name="Gathman A."/>
            <person name="Goodell B."/>
            <person name="Henrissat B."/>
            <person name="Ihrmark K."/>
            <person name="Kauserud H."/>
            <person name="Kohler A."/>
            <person name="LaButti K."/>
            <person name="Lapidus A."/>
            <person name="Lavin J.L."/>
            <person name="Lee Y.-H."/>
            <person name="Lindquist E."/>
            <person name="Lilly W."/>
            <person name="Lucas S."/>
            <person name="Morin E."/>
            <person name="Murat C."/>
            <person name="Oguiza J.A."/>
            <person name="Park J."/>
            <person name="Pisabarro A.G."/>
            <person name="Riley R."/>
            <person name="Rosling A."/>
            <person name="Salamov A."/>
            <person name="Schmidt O."/>
            <person name="Schmutz J."/>
            <person name="Skrede I."/>
            <person name="Stenlid J."/>
            <person name="Wiebenga A."/>
            <person name="Xie X."/>
            <person name="Kues U."/>
            <person name="Hibbett D.S."/>
            <person name="Hoffmeister D."/>
            <person name="Hogberg N."/>
            <person name="Martin F."/>
            <person name="Grigoriev I.V."/>
            <person name="Watkinson S.C."/>
        </authorList>
    </citation>
    <scope>NUCLEOTIDE SEQUENCE</scope>
    <source>
        <strain evidence="4">S7.9</strain>
    </source>
</reference>
<evidence type="ECO:0000256" key="1">
    <source>
        <dbReference type="ARBA" id="ARBA00022737"/>
    </source>
</evidence>
<feature type="compositionally biased region" description="Polar residues" evidence="2">
    <location>
        <begin position="7"/>
        <end position="23"/>
    </location>
</feature>
<dbReference type="OrthoDB" id="4760524at2759"/>
<dbReference type="PANTHER" id="PTHR10039:SF14">
    <property type="entry name" value="NACHT DOMAIN-CONTAINING PROTEIN"/>
    <property type="match status" value="1"/>
</dbReference>
<feature type="region of interest" description="Disordered" evidence="2">
    <location>
        <begin position="1"/>
        <end position="23"/>
    </location>
</feature>
<evidence type="ECO:0000313" key="4">
    <source>
        <dbReference type="EMBL" id="EGO29922.1"/>
    </source>
</evidence>
<dbReference type="RefSeq" id="XP_007314164.1">
    <property type="nucleotide sequence ID" value="XM_007314102.1"/>
</dbReference>
<sequence length="439" mass="49795">MGPSIRSHYQGQTPSVRNYLPSSMESSTRERVLSKIKEWADETRPICWLNGPAGFGKTSIAQTIAKWYADEGRLAASFFFARGTVSRDKISRLIPTLAFQLFTTFESAELVIKKALNNKPYIVDSSLSYQFQKLIVEPMLSIAHSERMVIVIDALDECQVQDGEIMDEFIDAVVDACIVQSQVPFRILITSRVEEHIRSRFERLDARPVMLQLKLQDFDATDDIRLLFQSEFAKIYAINRRLMIANGETEPWPSSAILDVCVKQAEGSYMYASTFVGFVGRAGGMSNQQLLDALKAHSLDPLYMQVCSKAVAPSSKDEYGSLRDHKWARDMLLLLKCPLPIKQLSSLLNITSRDLVRSFSKIQSILLISESDDDPIRLAHKSLRDFFMTQSRSGHYFVDVPECHLPIAVDCLAFMRRNKEKVSCTRDGALHYAHEEWLS</sequence>
<dbReference type="Gene3D" id="3.40.50.300">
    <property type="entry name" value="P-loop containing nucleotide triphosphate hydrolases"/>
    <property type="match status" value="1"/>
</dbReference>
<evidence type="ECO:0000259" key="3">
    <source>
        <dbReference type="PROSITE" id="PS50837"/>
    </source>
</evidence>
<dbReference type="KEGG" id="sla:SERLADRAFT_433864"/>
<dbReference type="Pfam" id="PF24883">
    <property type="entry name" value="NPHP3_N"/>
    <property type="match status" value="1"/>
</dbReference>
<dbReference type="InterPro" id="IPR027417">
    <property type="entry name" value="P-loop_NTPase"/>
</dbReference>
<name>F8NHB9_SERL9</name>
<dbReference type="PANTHER" id="PTHR10039">
    <property type="entry name" value="AMELOGENIN"/>
    <property type="match status" value="1"/>
</dbReference>
<proteinExistence type="predicted"/>
<dbReference type="HOGENOM" id="CLU_000288_6_10_1"/>
<dbReference type="GeneID" id="18814253"/>